<gene>
    <name evidence="6" type="ORF">DR950_34655</name>
</gene>
<dbReference type="Pfam" id="PF13193">
    <property type="entry name" value="AMP-binding_C"/>
    <property type="match status" value="2"/>
</dbReference>
<dbReference type="InterPro" id="IPR020802">
    <property type="entry name" value="TesA-like"/>
</dbReference>
<dbReference type="Gene3D" id="2.30.38.10">
    <property type="entry name" value="Luciferase, Domain 3"/>
    <property type="match status" value="2"/>
</dbReference>
<dbReference type="Pfam" id="PF00975">
    <property type="entry name" value="Thioesterase"/>
    <property type="match status" value="1"/>
</dbReference>
<dbReference type="FunFam" id="2.30.38.10:FF:000001">
    <property type="entry name" value="Non-ribosomal peptide synthetase PvdI"/>
    <property type="match status" value="2"/>
</dbReference>
<dbReference type="PANTHER" id="PTHR45527:SF1">
    <property type="entry name" value="FATTY ACID SYNTHASE"/>
    <property type="match status" value="1"/>
</dbReference>
<dbReference type="FunFam" id="3.40.50.12780:FF:000012">
    <property type="entry name" value="Non-ribosomal peptide synthetase"/>
    <property type="match status" value="2"/>
</dbReference>
<dbReference type="Gene3D" id="3.30.300.30">
    <property type="match status" value="2"/>
</dbReference>
<evidence type="ECO:0000256" key="2">
    <source>
        <dbReference type="ARBA" id="ARBA00006432"/>
    </source>
</evidence>
<feature type="domain" description="Carrier" evidence="5">
    <location>
        <begin position="966"/>
        <end position="1041"/>
    </location>
</feature>
<dbReference type="InterPro" id="IPR020806">
    <property type="entry name" value="PKS_PP-bd"/>
</dbReference>
<dbReference type="Pfam" id="PF00550">
    <property type="entry name" value="PP-binding"/>
    <property type="match status" value="2"/>
</dbReference>
<dbReference type="InterPro" id="IPR000873">
    <property type="entry name" value="AMP-dep_synth/lig_dom"/>
</dbReference>
<dbReference type="EMBL" id="QVIG01000001">
    <property type="protein sequence ID" value="RGD62211.1"/>
    <property type="molecule type" value="Genomic_DNA"/>
</dbReference>
<dbReference type="SMART" id="SM00824">
    <property type="entry name" value="PKS_TE"/>
    <property type="match status" value="1"/>
</dbReference>
<dbReference type="Gene3D" id="3.40.50.1820">
    <property type="entry name" value="alpha/beta hydrolase"/>
    <property type="match status" value="1"/>
</dbReference>
<dbReference type="CDD" id="cd19540">
    <property type="entry name" value="LCL_NRPS-like"/>
    <property type="match status" value="2"/>
</dbReference>
<keyword evidence="4" id="KW-0597">Phosphoprotein</keyword>
<dbReference type="InterPro" id="IPR025110">
    <property type="entry name" value="AMP-bd_C"/>
</dbReference>
<dbReference type="FunFam" id="3.30.300.30:FF:000010">
    <property type="entry name" value="Enterobactin synthetase component F"/>
    <property type="match status" value="2"/>
</dbReference>
<dbReference type="InterPro" id="IPR006162">
    <property type="entry name" value="Ppantetheine_attach_site"/>
</dbReference>
<dbReference type="GO" id="GO:0017000">
    <property type="term" value="P:antibiotic biosynthetic process"/>
    <property type="evidence" value="ECO:0007669"/>
    <property type="project" value="UniProtKB-ARBA"/>
</dbReference>
<dbReference type="InterPro" id="IPR036736">
    <property type="entry name" value="ACP-like_sf"/>
</dbReference>
<dbReference type="Pfam" id="PF00501">
    <property type="entry name" value="AMP-binding"/>
    <property type="match status" value="2"/>
</dbReference>
<dbReference type="SUPFAM" id="SSF52777">
    <property type="entry name" value="CoA-dependent acyltransferases"/>
    <property type="match status" value="4"/>
</dbReference>
<dbReference type="PROSITE" id="PS00012">
    <property type="entry name" value="PHOSPHOPANTETHEINE"/>
    <property type="match status" value="1"/>
</dbReference>
<evidence type="ECO:0000256" key="4">
    <source>
        <dbReference type="ARBA" id="ARBA00022553"/>
    </source>
</evidence>
<dbReference type="Gene3D" id="1.10.1200.10">
    <property type="entry name" value="ACP-like"/>
    <property type="match status" value="1"/>
</dbReference>
<organism evidence="6 7">
    <name type="scientific">Kitasatospora xanthocidica</name>
    <dbReference type="NCBI Taxonomy" id="83382"/>
    <lineage>
        <taxon>Bacteria</taxon>
        <taxon>Bacillati</taxon>
        <taxon>Actinomycetota</taxon>
        <taxon>Actinomycetes</taxon>
        <taxon>Kitasatosporales</taxon>
        <taxon>Streptomycetaceae</taxon>
        <taxon>Kitasatospora</taxon>
    </lineage>
</organism>
<keyword evidence="3" id="KW-0596">Phosphopantetheine</keyword>
<keyword evidence="7" id="KW-1185">Reference proteome</keyword>
<evidence type="ECO:0000256" key="1">
    <source>
        <dbReference type="ARBA" id="ARBA00001957"/>
    </source>
</evidence>
<dbReference type="FunFam" id="1.10.1200.10:FF:000016">
    <property type="entry name" value="Non-ribosomal peptide synthase"/>
    <property type="match status" value="1"/>
</dbReference>
<dbReference type="GO" id="GO:0072330">
    <property type="term" value="P:monocarboxylic acid biosynthetic process"/>
    <property type="evidence" value="ECO:0007669"/>
    <property type="project" value="UniProtKB-ARBA"/>
</dbReference>
<dbReference type="CDD" id="cd12117">
    <property type="entry name" value="A_NRPS_Srf_like"/>
    <property type="match status" value="1"/>
</dbReference>
<dbReference type="PANTHER" id="PTHR45527">
    <property type="entry name" value="NONRIBOSOMAL PEPTIDE SYNTHETASE"/>
    <property type="match status" value="1"/>
</dbReference>
<comment type="caution">
    <text evidence="6">The sequence shown here is derived from an EMBL/GenBank/DDBJ whole genome shotgun (WGS) entry which is preliminary data.</text>
</comment>
<dbReference type="InterPro" id="IPR023213">
    <property type="entry name" value="CAT-like_dom_sf"/>
</dbReference>
<protein>
    <submittedName>
        <fullName evidence="6">Non-ribosomal peptide synthetase</fullName>
    </submittedName>
</protein>
<evidence type="ECO:0000259" key="5">
    <source>
        <dbReference type="PROSITE" id="PS50075"/>
    </source>
</evidence>
<dbReference type="InterPro" id="IPR020845">
    <property type="entry name" value="AMP-binding_CS"/>
</dbReference>
<dbReference type="FunFam" id="1.10.1200.10:FF:000005">
    <property type="entry name" value="Nonribosomal peptide synthetase 1"/>
    <property type="match status" value="1"/>
</dbReference>
<dbReference type="Gene3D" id="3.40.50.980">
    <property type="match status" value="4"/>
</dbReference>
<dbReference type="InterPro" id="IPR009081">
    <property type="entry name" value="PP-bd_ACP"/>
</dbReference>
<dbReference type="SUPFAM" id="SSF56801">
    <property type="entry name" value="Acetyl-CoA synthetase-like"/>
    <property type="match status" value="2"/>
</dbReference>
<dbReference type="GO" id="GO:0043041">
    <property type="term" value="P:amino acid activation for nonribosomal peptide biosynthetic process"/>
    <property type="evidence" value="ECO:0007669"/>
    <property type="project" value="TreeGrafter"/>
</dbReference>
<dbReference type="Gene3D" id="3.30.559.10">
    <property type="entry name" value="Chloramphenicol acetyltransferase-like domain"/>
    <property type="match status" value="2"/>
</dbReference>
<dbReference type="Pfam" id="PF00668">
    <property type="entry name" value="Condensation"/>
    <property type="match status" value="2"/>
</dbReference>
<dbReference type="CDD" id="cd17652">
    <property type="entry name" value="A_NRPS_CmdD_like"/>
    <property type="match status" value="1"/>
</dbReference>
<sequence length="2356" mass="251660">MIPLSFAQQRLWFIEQFEGPSSLYNTPFALRLTGGLDAAALEGALGDVVDRHEVLRTVFPTTDGQPHQHILTEGRPTLHRVPVADEAELPALLHEAAGQIFDLAADLPVRAWLYALPAPDEHVLLLLTHHIASDGWSVAPLFRDLAEAYRARTTGTEPRWEPLPVQYADYTLWQRELLGEEDDPESVVSLQLAHWRQELSDLPEELALPYDRPRPARPSRRGGAADFELDAELHGALTELASGRHASLFMALQAAVATLYTRLGAGTDLPLGTPVAGRTDEALDDLVGFFVNTLLLRTDTSGDPSFRELLDRVRRANLDAYDHQDIPFERLVEHLNPTRTPARHPLFQTVVTLNAEQAGDLAFGTATGTPVEVGEAQAQFDLNFNFVERLAADGTCLGVRAAIDYAADLFDHATAVSLAERLVRVLRAAVAAPDAPIGGIEILAPAEREQLLAGWNGPAAPVAEQSLPRLFEAQAAATPGALALVSGTERLDYAELNDRANRLAALLLERGLTTEQPVAVLMERSAGLLTAVLAIAKAGGTYVPLDDRYPLDRLQHILADTRTALLLVDPAHQGHPVLATEGFATVEVTDALLAGAPAAGDPAVPVLPGQLVYVMYTSGSTGVPKGVAVTHRNVVDLLGNPHFRAGHHERVLLHSPTAFDASTTEIWAPLVTGGAIVLAEPGELDIRRLAETITTHEVTLVQAPSGLLRLMADEDPAAFRNVRQVWTGGDVVPPESVRRLHRACPDTSVVAVYAPTETTAIKTTFTMAPGGPVPAVVPIGRPLNNTGLYVLDTALQPVPAGVAGELYIAGAGLARGYVGRPGLTSERFVACPFGEPGARMYRTGDLVRWTADGVLEFLGRADDQVKIRGFRIELGEVEGAFTALPGVGQAFAVVREDRPGDKRLVVYATGDGTPAELRAAVADSLPGYMLPAAVVVLDALPVTANGKVDRRALPAPDWTGGAEGRAPRTDTERALCELFADVLGLERIGIDDSFFDLGGHSLLATKLVGRIRTALGTELPVRTLFDAPSVAALAEALPAPGAARPALRPVERPDRVPLSPAQQRLWFIDQFEGPSALYNTPCALRLTGPVDAAALQAALADVLERHEVLRTVYPTTDGQPHQLLLENPELPLHTASVASEEELAAALAEAGSQVFDLARDLPVRATLLSLPHQEHVLLVLMHHIATDGWSVVPLVRDLAEAYRARRTGTAPDWEPLPVQYADYTLWQHELLGTDERPSALLTDQLAYWQRALADLPEELTLPFDRHRTATPSRLGAAVELRMDAGLHASLVDLAQRSRASVFMVMQAALATTLGRIGAGTDLPIGTVVAGRTDEALEDLVGFFVNTLVLRTDLSGDPSFRELVERVRVSTLDAFEHQDVPFERLVELLNPVRSTARHPLCQVMLTSGGDAGEIGLDGLPGRVEQLDSDLAKFDLTFAFSESFDAAGAPAGLGLTVEYAVDLFDRATAEATAARFERALRAVLADPDLAVGRVEVLAPEEREQLLTGWNDTREDLPLGTFPALFEARAAARPEAVALSFGAEQVTYGELNERANRFARLLIEHGAGPERFVAIALERSIELIVAQLAVLKAGAVFQPLDPRYPADRIAYMLDDARPALVLTSRALADGLLADSTVPRLLIEDLDASGHPAHDLTGTAITPHSAAYVIYTSGSTGRPKGVVVTHTGLAAMVESQRRGLAVTPDSRVLLFASPSFDAAVWELGMALLTGARAVLGDADQLLPGPSLTELIAEQGVTHLTLPPTALAVLAPDALPEGGTLVVAGEACPPDLVEHWSARLRMVNAYGPTESTVCASMSEPLAGRIAPPMGRPVLDTRLYVLDAALQPVPAGVEGELYIAGAGLARGYLNRPGQSAERFVADPYGAPGSRMYRSGDLVRRQADGTLEYLGRTDHQVKIRGFRIEPGEIEAVLARHPSLAQAFVLVREDRPGDRRLVGYAVAHPGRTVDQAELRAHVGASLPDYMVPSAVVALDALPLTANGKVDRKALPAPDATWLGSGRAPATPQEELLCGLFADLLGLEKVGVDDNFFELGGHSLLASRLVAGLRDLVGEGDRVGVRTLFEAPTVARLAERLTRGPAAESFPVLLPIRTRGSRPPLFCVHPAAGISWVYTGLLRHLDAEQPIYGLQAPGLADPAAHPASVEELARTYLAQIRAVRPEGPYALLGWSFGGAVAHAIAALLRRQGEEVRLLALLDAYPGTGEPGPEQWRDDPAQLAVILDSLGHPAGEVTAWPADEDGYAALVRDGEGPLAGLSGAGVARVVSVFQANAELSHALPLPGYDGDAVFFTAAKDRPADAPDPESWRPHLGGRLDVHEVPSTHGAMTGTEALAVIGPVLAARLTS</sequence>
<dbReference type="InterPro" id="IPR010071">
    <property type="entry name" value="AA_adenyl_dom"/>
</dbReference>
<dbReference type="GO" id="GO:0003824">
    <property type="term" value="F:catalytic activity"/>
    <property type="evidence" value="ECO:0007669"/>
    <property type="project" value="InterPro"/>
</dbReference>
<accession>A0A373A2C4</accession>
<comment type="cofactor">
    <cofactor evidence="1">
        <name>pantetheine 4'-phosphate</name>
        <dbReference type="ChEBI" id="CHEBI:47942"/>
    </cofactor>
</comment>
<dbReference type="GO" id="GO:0031177">
    <property type="term" value="F:phosphopantetheine binding"/>
    <property type="evidence" value="ECO:0007669"/>
    <property type="project" value="InterPro"/>
</dbReference>
<comment type="similarity">
    <text evidence="2">Belongs to the ATP-dependent AMP-binding enzyme family.</text>
</comment>
<dbReference type="GO" id="GO:0044550">
    <property type="term" value="P:secondary metabolite biosynthetic process"/>
    <property type="evidence" value="ECO:0007669"/>
    <property type="project" value="UniProtKB-ARBA"/>
</dbReference>
<dbReference type="InterPro" id="IPR029058">
    <property type="entry name" value="AB_hydrolase_fold"/>
</dbReference>
<dbReference type="PROSITE" id="PS50075">
    <property type="entry name" value="CARRIER"/>
    <property type="match status" value="2"/>
</dbReference>
<dbReference type="InterPro" id="IPR001242">
    <property type="entry name" value="Condensation_dom"/>
</dbReference>
<evidence type="ECO:0000256" key="3">
    <source>
        <dbReference type="ARBA" id="ARBA00022450"/>
    </source>
</evidence>
<dbReference type="InterPro" id="IPR001031">
    <property type="entry name" value="Thioesterase"/>
</dbReference>
<dbReference type="GO" id="GO:0008610">
    <property type="term" value="P:lipid biosynthetic process"/>
    <property type="evidence" value="ECO:0007669"/>
    <property type="project" value="UniProtKB-ARBA"/>
</dbReference>
<dbReference type="InterPro" id="IPR045851">
    <property type="entry name" value="AMP-bd_C_sf"/>
</dbReference>
<dbReference type="PROSITE" id="PS00455">
    <property type="entry name" value="AMP_BINDING"/>
    <property type="match status" value="2"/>
</dbReference>
<evidence type="ECO:0000313" key="7">
    <source>
        <dbReference type="Proteomes" id="UP000263377"/>
    </source>
</evidence>
<reference evidence="6 7" key="1">
    <citation type="submission" date="2018-08" db="EMBL/GenBank/DDBJ databases">
        <title>Diversity &amp; Physiological Properties of Lignin-Decomposing Actinobacteria from Soil.</title>
        <authorList>
            <person name="Roh S.G."/>
            <person name="Kim S.B."/>
        </authorList>
    </citation>
    <scope>NUCLEOTIDE SEQUENCE [LARGE SCALE GENOMIC DNA]</scope>
    <source>
        <strain evidence="6 7">MMS17-GH009</strain>
    </source>
</reference>
<proteinExistence type="inferred from homology"/>
<dbReference type="SUPFAM" id="SSF53474">
    <property type="entry name" value="alpha/beta-Hydrolases"/>
    <property type="match status" value="1"/>
</dbReference>
<dbReference type="SUPFAM" id="SSF47336">
    <property type="entry name" value="ACP-like"/>
    <property type="match status" value="2"/>
</dbReference>
<dbReference type="FunFam" id="3.30.559.10:FF:000012">
    <property type="entry name" value="Non-ribosomal peptide synthetase"/>
    <property type="match status" value="1"/>
</dbReference>
<name>A0A373A2C4_9ACTN</name>
<dbReference type="Proteomes" id="UP000263377">
    <property type="component" value="Unassembled WGS sequence"/>
</dbReference>
<feature type="domain" description="Carrier" evidence="5">
    <location>
        <begin position="2015"/>
        <end position="2092"/>
    </location>
</feature>
<evidence type="ECO:0000313" key="6">
    <source>
        <dbReference type="EMBL" id="RGD62211.1"/>
    </source>
</evidence>
<dbReference type="SMART" id="SM00823">
    <property type="entry name" value="PKS_PP"/>
    <property type="match status" value="2"/>
</dbReference>
<dbReference type="NCBIfam" id="TIGR01733">
    <property type="entry name" value="AA-adenyl-dom"/>
    <property type="match status" value="2"/>
</dbReference>
<dbReference type="Gene3D" id="3.30.559.30">
    <property type="entry name" value="Nonribosomal peptide synthetase, condensation domain"/>
    <property type="match status" value="2"/>
</dbReference>
<dbReference type="FunFam" id="3.40.50.980:FF:000001">
    <property type="entry name" value="Non-ribosomal peptide synthetase"/>
    <property type="match status" value="2"/>
</dbReference>
<dbReference type="GO" id="GO:0005829">
    <property type="term" value="C:cytosol"/>
    <property type="evidence" value="ECO:0007669"/>
    <property type="project" value="TreeGrafter"/>
</dbReference>